<organism evidence="5 6">
    <name type="scientific">Domibacillus aminovorans</name>
    <dbReference type="NCBI Taxonomy" id="29332"/>
    <lineage>
        <taxon>Bacteria</taxon>
        <taxon>Bacillati</taxon>
        <taxon>Bacillota</taxon>
        <taxon>Bacilli</taxon>
        <taxon>Bacillales</taxon>
        <taxon>Bacillaceae</taxon>
        <taxon>Domibacillus</taxon>
    </lineage>
</organism>
<keyword evidence="2 3" id="KW-0802">TPR repeat</keyword>
<dbReference type="InterPro" id="IPR019734">
    <property type="entry name" value="TPR_rpt"/>
</dbReference>
<dbReference type="RefSeq" id="WP_063975232.1">
    <property type="nucleotide sequence ID" value="NZ_LQWZ01000033.1"/>
</dbReference>
<dbReference type="SMART" id="SM00028">
    <property type="entry name" value="TPR"/>
    <property type="match status" value="5"/>
</dbReference>
<protein>
    <recommendedName>
        <fullName evidence="4">HTH psq-type domain-containing protein</fullName>
    </recommendedName>
</protein>
<dbReference type="InterPro" id="IPR007889">
    <property type="entry name" value="HTH_Psq"/>
</dbReference>
<dbReference type="SUPFAM" id="SSF48452">
    <property type="entry name" value="TPR-like"/>
    <property type="match status" value="2"/>
</dbReference>
<dbReference type="InterPro" id="IPR011990">
    <property type="entry name" value="TPR-like_helical_dom_sf"/>
</dbReference>
<name>A0A177KNF2_9BACI</name>
<feature type="repeat" description="TPR" evidence="3">
    <location>
        <begin position="187"/>
        <end position="220"/>
    </location>
</feature>
<dbReference type="Gene3D" id="1.25.40.10">
    <property type="entry name" value="Tetratricopeptide repeat domain"/>
    <property type="match status" value="3"/>
</dbReference>
<accession>A0A177KNF2</accession>
<evidence type="ECO:0000259" key="4">
    <source>
        <dbReference type="Pfam" id="PF05225"/>
    </source>
</evidence>
<reference evidence="5 6" key="1">
    <citation type="submission" date="2016-01" db="EMBL/GenBank/DDBJ databases">
        <title>Investigation of taxonomic status of Bacillus aminovorans.</title>
        <authorList>
            <person name="Verma A."/>
            <person name="Pal Y."/>
            <person name="Krishnamurthi S."/>
        </authorList>
    </citation>
    <scope>NUCLEOTIDE SEQUENCE [LARGE SCALE GENOMIC DNA]</scope>
    <source>
        <strain evidence="5 6">DSM 4337</strain>
    </source>
</reference>
<dbReference type="InterPro" id="IPR051012">
    <property type="entry name" value="CellSynth/LPSAsmb/PSIAsmb"/>
</dbReference>
<feature type="domain" description="HTH psq-type" evidence="4">
    <location>
        <begin position="455"/>
        <end position="496"/>
    </location>
</feature>
<evidence type="ECO:0000256" key="1">
    <source>
        <dbReference type="ARBA" id="ARBA00022737"/>
    </source>
</evidence>
<dbReference type="PROSITE" id="PS50005">
    <property type="entry name" value="TPR"/>
    <property type="match status" value="2"/>
</dbReference>
<evidence type="ECO:0000313" key="6">
    <source>
        <dbReference type="Proteomes" id="UP000077271"/>
    </source>
</evidence>
<feature type="repeat" description="TPR" evidence="3">
    <location>
        <begin position="21"/>
        <end position="54"/>
    </location>
</feature>
<dbReference type="PANTHER" id="PTHR45586:SF1">
    <property type="entry name" value="LIPOPOLYSACCHARIDE ASSEMBLY PROTEIN B"/>
    <property type="match status" value="1"/>
</dbReference>
<dbReference type="GO" id="GO:0003677">
    <property type="term" value="F:DNA binding"/>
    <property type="evidence" value="ECO:0007669"/>
    <property type="project" value="InterPro"/>
</dbReference>
<evidence type="ECO:0000313" key="5">
    <source>
        <dbReference type="EMBL" id="OAH54674.1"/>
    </source>
</evidence>
<dbReference type="Pfam" id="PF14559">
    <property type="entry name" value="TPR_19"/>
    <property type="match status" value="1"/>
</dbReference>
<keyword evidence="1" id="KW-0677">Repeat</keyword>
<dbReference type="EMBL" id="LQWZ01000033">
    <property type="protein sequence ID" value="OAH54674.1"/>
    <property type="molecule type" value="Genomic_DNA"/>
</dbReference>
<dbReference type="Pfam" id="PF13181">
    <property type="entry name" value="TPR_8"/>
    <property type="match status" value="1"/>
</dbReference>
<proteinExistence type="predicted"/>
<dbReference type="PANTHER" id="PTHR45586">
    <property type="entry name" value="TPR REPEAT-CONTAINING PROTEIN PA4667"/>
    <property type="match status" value="1"/>
</dbReference>
<evidence type="ECO:0000256" key="2">
    <source>
        <dbReference type="ARBA" id="ARBA00022803"/>
    </source>
</evidence>
<dbReference type="Proteomes" id="UP000077271">
    <property type="component" value="Unassembled WGS sequence"/>
</dbReference>
<dbReference type="InterPro" id="IPR036915">
    <property type="entry name" value="Cyclin-like_sf"/>
</dbReference>
<evidence type="ECO:0000256" key="3">
    <source>
        <dbReference type="PROSITE-ProRule" id="PRU00339"/>
    </source>
</evidence>
<dbReference type="Pfam" id="PF05225">
    <property type="entry name" value="HTH_psq"/>
    <property type="match status" value="1"/>
</dbReference>
<sequence>MGNDSMSWKENRNIVPFFPTGEFYYSKGMKALEKRELAKAKKYFSRAMDLEPLEPVIACQLAIVETELGHYEQSNGLLHFVLDDLDPNMSECHYFLANNYVHIGSFKDAFRHAQAYLDMNEDGEYSDDAEDLLDIITLDSEEAFDDLYEQDEMMELQEEARFLLESGHFAKAAAHLEESVKKYPDFWAAYNNLALAYFYLGQTEKAHHMLDDVLEKNPGNLHAICNKIVFYFYEKKQEPLDYLADQLAKVQPLIPDQQFKIGATFALIGRYQDAYRWLKKLYKNGFEGEAGFYYWLAYAAHFTGRHETARKIWKKVIRGNPEKEGLEPWNGPQEEGEIQRNPEEIVRYLNGERDEERLFGIFLLSLTGDQKEVMTHPGFCDIDHLQPHEKIYMADVLGMPVDSSLFIEMNTRLAHDTALILYRHFRPLKKEEAGLFMIWFSIFLELQYHNAKLSKPDALAAAVEYVWRKLRSEPVSQSDMANQYGVSVSTVQKYAKFIREHLL</sequence>
<dbReference type="AlphaFoldDB" id="A0A177KNF2"/>
<dbReference type="SUPFAM" id="SSF47954">
    <property type="entry name" value="Cyclin-like"/>
    <property type="match status" value="1"/>
</dbReference>
<dbReference type="OrthoDB" id="600613at2"/>
<comment type="caution">
    <text evidence="5">The sequence shown here is derived from an EMBL/GenBank/DDBJ whole genome shotgun (WGS) entry which is preliminary data.</text>
</comment>
<gene>
    <name evidence="5" type="ORF">AWH48_08805</name>
</gene>